<name>A0A6G0XJT5_9STRA</name>
<evidence type="ECO:0000259" key="2">
    <source>
        <dbReference type="Pfam" id="PF18201"/>
    </source>
</evidence>
<dbReference type="PANTHER" id="PTHR28069:SF1">
    <property type="entry name" value="PROTEIN MSS51, MITOCHONDRIAL"/>
    <property type="match status" value="1"/>
</dbReference>
<dbReference type="Proteomes" id="UP000481153">
    <property type="component" value="Unassembled WGS sequence"/>
</dbReference>
<comment type="caution">
    <text evidence="4">The sequence shown here is derived from an EMBL/GenBank/DDBJ whole genome shotgun (WGS) entry which is preliminary data.</text>
</comment>
<gene>
    <name evidence="4" type="ORF">Ae201684_003948</name>
</gene>
<dbReference type="PANTHER" id="PTHR28069">
    <property type="entry name" value="GH20023P"/>
    <property type="match status" value="1"/>
</dbReference>
<dbReference type="Gene3D" id="2.60.40.790">
    <property type="match status" value="1"/>
</dbReference>
<feature type="domain" description="PIH1D1/2/3 CS-like" evidence="2">
    <location>
        <begin position="382"/>
        <end position="448"/>
    </location>
</feature>
<dbReference type="EMBL" id="VJMJ01000048">
    <property type="protein sequence ID" value="KAF0740571.1"/>
    <property type="molecule type" value="Genomic_DNA"/>
</dbReference>
<dbReference type="Pfam" id="PF20179">
    <property type="entry name" value="MSS51_C"/>
    <property type="match status" value="1"/>
</dbReference>
<evidence type="ECO:0000313" key="4">
    <source>
        <dbReference type="EMBL" id="KAF0740571.1"/>
    </source>
</evidence>
<evidence type="ECO:0000256" key="1">
    <source>
        <dbReference type="ARBA" id="ARBA00008511"/>
    </source>
</evidence>
<dbReference type="Pfam" id="PF18201">
    <property type="entry name" value="PIH1_CS"/>
    <property type="match status" value="1"/>
</dbReference>
<dbReference type="AlphaFoldDB" id="A0A6G0XJT5"/>
<feature type="domain" description="Mitochondrial splicing suppressor 51-like C-terminal" evidence="3">
    <location>
        <begin position="80"/>
        <end position="257"/>
    </location>
</feature>
<dbReference type="InterPro" id="IPR046824">
    <property type="entry name" value="Mss51-like_C"/>
</dbReference>
<evidence type="ECO:0000313" key="5">
    <source>
        <dbReference type="Proteomes" id="UP000481153"/>
    </source>
</evidence>
<accession>A0A6G0XJT5</accession>
<dbReference type="InterPro" id="IPR041442">
    <property type="entry name" value="PIH1D1/2/3_CS-like"/>
</dbReference>
<reference evidence="4 5" key="1">
    <citation type="submission" date="2019-07" db="EMBL/GenBank/DDBJ databases">
        <title>Genomics analysis of Aphanomyces spp. identifies a new class of oomycete effector associated with host adaptation.</title>
        <authorList>
            <person name="Gaulin E."/>
        </authorList>
    </citation>
    <scope>NUCLEOTIDE SEQUENCE [LARGE SCALE GENOMIC DNA]</scope>
    <source>
        <strain evidence="4 5">ATCC 201684</strain>
    </source>
</reference>
<evidence type="ECO:0000259" key="3">
    <source>
        <dbReference type="Pfam" id="PF20179"/>
    </source>
</evidence>
<proteinExistence type="inferred from homology"/>
<protein>
    <submittedName>
        <fullName evidence="4">Uncharacterized protein</fullName>
    </submittedName>
</protein>
<sequence length="452" mass="50694">MAHPPKDEIHLDQRGDGFYSGTFRWTDQKRFPPLPQRTPRRPSVEPLSQGWKGYLEKCHSVNLIPLASQDPSFLDALSFPMTLVYAATALQLHKEWEESVHVLIIGATVKAEQRVLRQTRYWDEIAAFFPDVSKINLWFIGPEVSTELDLPATSPRLKVRFVHSTAGEFLAAHSGEFTSKNAVIIGYNTGFGNFVESSRYDLFWSWLPDLMAIADSGLPGIFACANDYADLNGEFAIHTRVIGSKMLLLPKENPFSAASHLHEEGKKDTAWSRANSFMYAVQGFDPSRRVKLCHGDLIHLNALLDHDMRDLHMQDRLGRHFLNGVIMSKEQAAQYLKSTDNGANKLNAAAASMEVLSVHDRGDNQTSHQVSAPAYSMTTDNSKLCIRIETPLMASARLMQLEVAPKTLRLFVPDLYVLKVDLPFVVACEREAVHAKFSTKTRTLFVDLHAAT</sequence>
<organism evidence="4 5">
    <name type="scientific">Aphanomyces euteiches</name>
    <dbReference type="NCBI Taxonomy" id="100861"/>
    <lineage>
        <taxon>Eukaryota</taxon>
        <taxon>Sar</taxon>
        <taxon>Stramenopiles</taxon>
        <taxon>Oomycota</taxon>
        <taxon>Saprolegniomycetes</taxon>
        <taxon>Saprolegniales</taxon>
        <taxon>Verrucalvaceae</taxon>
        <taxon>Aphanomyces</taxon>
    </lineage>
</organism>
<keyword evidence="5" id="KW-1185">Reference proteome</keyword>
<comment type="similarity">
    <text evidence="1">Belongs to the PIH1 family.</text>
</comment>
<dbReference type="InterPro" id="IPR008978">
    <property type="entry name" value="HSP20-like_chaperone"/>
</dbReference>
<dbReference type="VEuPathDB" id="FungiDB:AeMF1_010261"/>